<proteinExistence type="predicted"/>
<dbReference type="GeneID" id="85317316"/>
<comment type="caution">
    <text evidence="2">The sequence shown here is derived from an EMBL/GenBank/DDBJ whole genome shotgun (WGS) entry which is preliminary data.</text>
</comment>
<dbReference type="RefSeq" id="XP_060299405.1">
    <property type="nucleotide sequence ID" value="XM_060434046.1"/>
</dbReference>
<feature type="region of interest" description="Disordered" evidence="1">
    <location>
        <begin position="34"/>
        <end position="54"/>
    </location>
</feature>
<gene>
    <name evidence="2" type="ORF">B0T26DRAFT_261689</name>
</gene>
<keyword evidence="3" id="KW-1185">Reference proteome</keyword>
<organism evidence="2 3">
    <name type="scientific">Lasiosphaeria miniovina</name>
    <dbReference type="NCBI Taxonomy" id="1954250"/>
    <lineage>
        <taxon>Eukaryota</taxon>
        <taxon>Fungi</taxon>
        <taxon>Dikarya</taxon>
        <taxon>Ascomycota</taxon>
        <taxon>Pezizomycotina</taxon>
        <taxon>Sordariomycetes</taxon>
        <taxon>Sordariomycetidae</taxon>
        <taxon>Sordariales</taxon>
        <taxon>Lasiosphaeriaceae</taxon>
        <taxon>Lasiosphaeria</taxon>
    </lineage>
</organism>
<evidence type="ECO:0000313" key="2">
    <source>
        <dbReference type="EMBL" id="KAK0723481.1"/>
    </source>
</evidence>
<sequence length="528" mass="59972">MLGSELSACVPCCWGDEFAAFRHDFSASHGNQTPDEYLGGLSDGGEDDDFDSGSPEAVARTVARFMESAAGHFNGPSSMYQTEVVAAFCRQPTSDPWQAMKAKGQKRWVAFVYEWENKPSQTRRCGRAAVPLTHETLLQKLCHKRFVDPDQPDSSVELDADRRLIYIDSLDPLIISILAKTTTCLETPVVQRTILRYLTARTCFDAHIAVRGFKTFSLELNISYFSLRRGSRPILDQRARWDGKGHLRETLCSPRDPTSPSSTPGALYSIYETQLSVAVTGVDHWRWTAWALVDSWFEPQDSVSEYHEGGETTAQLDPLAAGQVEVDPPTRYPREYFLKVFEIRILEIEKEWNYTLQVLREEVQRIGVDPLFASPQRSFESEQGREKIRRLSTWNGDMIRLVGTLLKSLSRTLGAWDIFQKTDIGYFLYDDASCSKRPEQLLPSLRIIEKTFLNLHVTRQELEQVRWSVEELGRGLARGEKNYGTFVQQRTGEHIKLLTWVTINACFETERSANEADKSIAAATSQEQ</sequence>
<dbReference type="EMBL" id="JAUIRO010000003">
    <property type="protein sequence ID" value="KAK0723481.1"/>
    <property type="molecule type" value="Genomic_DNA"/>
</dbReference>
<reference evidence="2" key="1">
    <citation type="submission" date="2023-06" db="EMBL/GenBank/DDBJ databases">
        <title>Genome-scale phylogeny and comparative genomics of the fungal order Sordariales.</title>
        <authorList>
            <consortium name="Lawrence Berkeley National Laboratory"/>
            <person name="Hensen N."/>
            <person name="Bonometti L."/>
            <person name="Westerberg I."/>
            <person name="Brannstrom I.O."/>
            <person name="Guillou S."/>
            <person name="Cros-Aarteil S."/>
            <person name="Calhoun S."/>
            <person name="Haridas S."/>
            <person name="Kuo A."/>
            <person name="Mondo S."/>
            <person name="Pangilinan J."/>
            <person name="Riley R."/>
            <person name="LaButti K."/>
            <person name="Andreopoulos B."/>
            <person name="Lipzen A."/>
            <person name="Chen C."/>
            <person name="Yanf M."/>
            <person name="Daum C."/>
            <person name="Ng V."/>
            <person name="Clum A."/>
            <person name="Steindorff A."/>
            <person name="Ohm R."/>
            <person name="Martin F."/>
            <person name="Silar P."/>
            <person name="Natvig D."/>
            <person name="Lalanne C."/>
            <person name="Gautier V."/>
            <person name="Ament-velasquez S.L."/>
            <person name="Kruys A."/>
            <person name="Hutchinson M.I."/>
            <person name="Powell A.J."/>
            <person name="Barry K."/>
            <person name="Miller A.N."/>
            <person name="Grigoriev I.V."/>
            <person name="Debuchy R."/>
            <person name="Gladieux P."/>
            <person name="Thoren M.H."/>
            <person name="Johannesson H."/>
        </authorList>
    </citation>
    <scope>NUCLEOTIDE SEQUENCE</scope>
    <source>
        <strain evidence="2">SMH2392-1A</strain>
    </source>
</reference>
<dbReference type="Proteomes" id="UP001172101">
    <property type="component" value="Unassembled WGS sequence"/>
</dbReference>
<evidence type="ECO:0000256" key="1">
    <source>
        <dbReference type="SAM" id="MobiDB-lite"/>
    </source>
</evidence>
<evidence type="ECO:0000313" key="3">
    <source>
        <dbReference type="Proteomes" id="UP001172101"/>
    </source>
</evidence>
<protein>
    <submittedName>
        <fullName evidence="2">Uncharacterized protein</fullName>
    </submittedName>
</protein>
<accession>A0AA40AWZ1</accession>
<dbReference type="AlphaFoldDB" id="A0AA40AWZ1"/>
<name>A0AA40AWZ1_9PEZI</name>